<protein>
    <submittedName>
        <fullName evidence="1">Uncharacterized protein</fullName>
    </submittedName>
</protein>
<sequence length="76" mass="8873">MKFLKIENKILNVEQIEFVCVNQETIRVDYQENDPFGESIKEVCGIRVYMVGAHENSYFVFEGETIESFYEKLVAA</sequence>
<evidence type="ECO:0000313" key="1">
    <source>
        <dbReference type="EMBL" id="HCM30946.1"/>
    </source>
</evidence>
<accession>A0A3D3FYR6</accession>
<comment type="caution">
    <text evidence="1">The sequence shown here is derived from an EMBL/GenBank/DDBJ whole genome shotgun (WGS) entry which is preliminary data.</text>
</comment>
<name>A0A3D3FYR6_ACIRA</name>
<proteinExistence type="predicted"/>
<evidence type="ECO:0000313" key="2">
    <source>
        <dbReference type="Proteomes" id="UP000262257"/>
    </source>
</evidence>
<dbReference type="EMBL" id="DPXL01000057">
    <property type="protein sequence ID" value="HCM30946.1"/>
    <property type="molecule type" value="Genomic_DNA"/>
</dbReference>
<gene>
    <name evidence="1" type="ORF">DIC32_04435</name>
</gene>
<dbReference type="Proteomes" id="UP000262257">
    <property type="component" value="Unassembled WGS sequence"/>
</dbReference>
<organism evidence="1 2">
    <name type="scientific">Acinetobacter radioresistens</name>
    <dbReference type="NCBI Taxonomy" id="40216"/>
    <lineage>
        <taxon>Bacteria</taxon>
        <taxon>Pseudomonadati</taxon>
        <taxon>Pseudomonadota</taxon>
        <taxon>Gammaproteobacteria</taxon>
        <taxon>Moraxellales</taxon>
        <taxon>Moraxellaceae</taxon>
        <taxon>Acinetobacter</taxon>
    </lineage>
</organism>
<dbReference type="AlphaFoldDB" id="A0A3D3FYR6"/>
<reference evidence="1 2" key="1">
    <citation type="journal article" date="2018" name="Nat. Biotechnol.">
        <title>A standardized bacterial taxonomy based on genome phylogeny substantially revises the tree of life.</title>
        <authorList>
            <person name="Parks D.H."/>
            <person name="Chuvochina M."/>
            <person name="Waite D.W."/>
            <person name="Rinke C."/>
            <person name="Skarshewski A."/>
            <person name="Chaumeil P.A."/>
            <person name="Hugenholtz P."/>
        </authorList>
    </citation>
    <scope>NUCLEOTIDE SEQUENCE [LARGE SCALE GENOMIC DNA]</scope>
    <source>
        <strain evidence="1">UBA10045</strain>
    </source>
</reference>